<dbReference type="InterPro" id="IPR050570">
    <property type="entry name" value="Cell_wall_metabolism_enzyme"/>
</dbReference>
<evidence type="ECO:0000313" key="3">
    <source>
        <dbReference type="EMBL" id="MBB5208143.1"/>
    </source>
</evidence>
<dbReference type="AlphaFoldDB" id="A0A7W8D8K7"/>
<dbReference type="CDD" id="cd12797">
    <property type="entry name" value="M23_peptidase"/>
    <property type="match status" value="1"/>
</dbReference>
<keyword evidence="1" id="KW-0732">Signal</keyword>
<reference evidence="3 4" key="1">
    <citation type="submission" date="2020-08" db="EMBL/GenBank/DDBJ databases">
        <title>Genomic Encyclopedia of Type Strains, Phase IV (KMG-IV): sequencing the most valuable type-strain genomes for metagenomic binning, comparative biology and taxonomic classification.</title>
        <authorList>
            <person name="Goeker M."/>
        </authorList>
    </citation>
    <scope>NUCLEOTIDE SEQUENCE [LARGE SCALE GENOMIC DNA]</scope>
    <source>
        <strain evidence="3 4">DSM 24163</strain>
    </source>
</reference>
<proteinExistence type="predicted"/>
<dbReference type="Gene3D" id="2.70.70.10">
    <property type="entry name" value="Glucose Permease (Domain IIA)"/>
    <property type="match status" value="1"/>
</dbReference>
<evidence type="ECO:0000256" key="1">
    <source>
        <dbReference type="SAM" id="SignalP"/>
    </source>
</evidence>
<evidence type="ECO:0000313" key="4">
    <source>
        <dbReference type="Proteomes" id="UP000521199"/>
    </source>
</evidence>
<feature type="signal peptide" evidence="1">
    <location>
        <begin position="1"/>
        <end position="23"/>
    </location>
</feature>
<dbReference type="RefSeq" id="WP_183960642.1">
    <property type="nucleotide sequence ID" value="NZ_JACHHP010000002.1"/>
</dbReference>
<name>A0A7W8D8K7_9GAMM</name>
<dbReference type="EMBL" id="JACHHP010000002">
    <property type="protein sequence ID" value="MBB5208143.1"/>
    <property type="molecule type" value="Genomic_DNA"/>
</dbReference>
<comment type="caution">
    <text evidence="3">The sequence shown here is derived from an EMBL/GenBank/DDBJ whole genome shotgun (WGS) entry which is preliminary data.</text>
</comment>
<dbReference type="PANTHER" id="PTHR21666">
    <property type="entry name" value="PEPTIDASE-RELATED"/>
    <property type="match status" value="1"/>
</dbReference>
<accession>A0A7W8D8K7</accession>
<dbReference type="SUPFAM" id="SSF51261">
    <property type="entry name" value="Duplicated hybrid motif"/>
    <property type="match status" value="1"/>
</dbReference>
<dbReference type="PANTHER" id="PTHR21666:SF270">
    <property type="entry name" value="MUREIN HYDROLASE ACTIVATOR ENVC"/>
    <property type="match status" value="1"/>
</dbReference>
<evidence type="ECO:0000259" key="2">
    <source>
        <dbReference type="Pfam" id="PF01551"/>
    </source>
</evidence>
<dbReference type="InterPro" id="IPR016047">
    <property type="entry name" value="M23ase_b-sheet_dom"/>
</dbReference>
<sequence>MAARCVRVALALVALGLALTLHAQPADRSARETEAQRKLDAIRAELRTLGDAQRALDAERGTAAAAVREADEAIDREARGLRDIDDRIGSQQDELAVLESRQTALQDSLGRQREALAALLRSAYALGRHEQVKLLLAQDRLDKLARVLAYHRYFQRDRVDRIEGLLAELAQLAEVVRAVAAQRERLDASRAEQTARIADLEAQRGARRALLAELDGRFSDTQQRIAALGRDEMAVVRLLESLRDVFADIPQQLDNAKPFAQRKGSLAPPLVGKLLANFGARMPDGRTSRGQLVAAEAGTAIRAVAPGRVAFSDWLKGYGLLVILDHGDGWMSLYAQNDTLQRDVGDWVAAGDTLAGVGTSGGQSSPALYFELRRNGRPVDPRGWFAPR</sequence>
<dbReference type="InterPro" id="IPR011055">
    <property type="entry name" value="Dup_hybrid_motif"/>
</dbReference>
<feature type="chain" id="PRO_5031513142" evidence="1">
    <location>
        <begin position="24"/>
        <end position="388"/>
    </location>
</feature>
<dbReference type="FunFam" id="2.70.70.10:FF:000003">
    <property type="entry name" value="Murein hydrolase activator EnvC"/>
    <property type="match status" value="1"/>
</dbReference>
<dbReference type="GO" id="GO:0004222">
    <property type="term" value="F:metalloendopeptidase activity"/>
    <property type="evidence" value="ECO:0007669"/>
    <property type="project" value="TreeGrafter"/>
</dbReference>
<keyword evidence="4" id="KW-1185">Reference proteome</keyword>
<protein>
    <submittedName>
        <fullName evidence="3">Septal ring factor EnvC (AmiA/AmiB activator)</fullName>
    </submittedName>
</protein>
<dbReference type="Proteomes" id="UP000521199">
    <property type="component" value="Unassembled WGS sequence"/>
</dbReference>
<feature type="domain" description="M23ase beta-sheet core" evidence="2">
    <location>
        <begin position="288"/>
        <end position="381"/>
    </location>
</feature>
<gene>
    <name evidence="3" type="ORF">HNQ52_001672</name>
</gene>
<dbReference type="Pfam" id="PF01551">
    <property type="entry name" value="Peptidase_M23"/>
    <property type="match status" value="1"/>
</dbReference>
<dbReference type="Gene3D" id="6.10.250.3150">
    <property type="match status" value="1"/>
</dbReference>
<organism evidence="3 4">
    <name type="scientific">Chiayiivirga flava</name>
    <dbReference type="NCBI Taxonomy" id="659595"/>
    <lineage>
        <taxon>Bacteria</taxon>
        <taxon>Pseudomonadati</taxon>
        <taxon>Pseudomonadota</taxon>
        <taxon>Gammaproteobacteria</taxon>
        <taxon>Lysobacterales</taxon>
        <taxon>Lysobacteraceae</taxon>
        <taxon>Chiayiivirga</taxon>
    </lineage>
</organism>